<dbReference type="AlphaFoldDB" id="A0AAN2C8Z5"/>
<feature type="domain" description="TonB C-terminal" evidence="2">
    <location>
        <begin position="45"/>
        <end position="137"/>
    </location>
</feature>
<dbReference type="EMBL" id="AP025523">
    <property type="protein sequence ID" value="BDE06000.1"/>
    <property type="molecule type" value="Genomic_DNA"/>
</dbReference>
<dbReference type="InterPro" id="IPR037682">
    <property type="entry name" value="TonB_C"/>
</dbReference>
<evidence type="ECO:0000313" key="4">
    <source>
        <dbReference type="Proteomes" id="UP001317532"/>
    </source>
</evidence>
<dbReference type="Pfam" id="PF03544">
    <property type="entry name" value="TonB_C"/>
    <property type="match status" value="1"/>
</dbReference>
<dbReference type="KEGG" id="vab:WPS_12760"/>
<dbReference type="Proteomes" id="UP001317532">
    <property type="component" value="Chromosome"/>
</dbReference>
<keyword evidence="1" id="KW-0732">Signal</keyword>
<keyword evidence="4" id="KW-1185">Reference proteome</keyword>
<evidence type="ECO:0000256" key="1">
    <source>
        <dbReference type="SAM" id="SignalP"/>
    </source>
</evidence>
<dbReference type="PROSITE" id="PS52015">
    <property type="entry name" value="TONB_CTD"/>
    <property type="match status" value="1"/>
</dbReference>
<protein>
    <recommendedName>
        <fullName evidence="2">TonB C-terminal domain-containing protein</fullName>
    </recommendedName>
</protein>
<proteinExistence type="predicted"/>
<evidence type="ECO:0000313" key="3">
    <source>
        <dbReference type="EMBL" id="BDE06000.1"/>
    </source>
</evidence>
<feature type="signal peptide" evidence="1">
    <location>
        <begin position="1"/>
        <end position="24"/>
    </location>
</feature>
<feature type="chain" id="PRO_5042987112" description="TonB C-terminal domain-containing protein" evidence="1">
    <location>
        <begin position="25"/>
        <end position="137"/>
    </location>
</feature>
<dbReference type="Gene3D" id="3.30.1150.10">
    <property type="match status" value="1"/>
</dbReference>
<name>A0AAN2C8Z5_UNVUL</name>
<evidence type="ECO:0000259" key="2">
    <source>
        <dbReference type="PROSITE" id="PS52015"/>
    </source>
</evidence>
<reference evidence="3 4" key="1">
    <citation type="journal article" date="2022" name="ISME Commun">
        <title>Vulcanimicrobium alpinus gen. nov. sp. nov., the first cultivated representative of the candidate phylum 'Eremiobacterota', is a metabolically versatile aerobic anoxygenic phototroph.</title>
        <authorList>
            <person name="Yabe S."/>
            <person name="Muto K."/>
            <person name="Abe K."/>
            <person name="Yokota A."/>
            <person name="Staudigel H."/>
            <person name="Tebo B.M."/>
        </authorList>
    </citation>
    <scope>NUCLEOTIDE SEQUENCE [LARGE SCALE GENOMIC DNA]</scope>
    <source>
        <strain evidence="3 4">WC8-2</strain>
    </source>
</reference>
<sequence>MTQLIKALAVGGGVILAAPSVASAATLTLIPNATQTVSATVRCSAAGAPASILAAADAELPGIAAGQNVQGATAIRIGLNPGGRLEYASVMRTSGNPWIDAAALRATRLSHYRSETRDCSSVSGEYAVLVDFSGEDK</sequence>
<gene>
    <name evidence="3" type="ORF">WPS_12760</name>
</gene>
<accession>A0AAN2C8Z5</accession>
<dbReference type="SUPFAM" id="SSF74653">
    <property type="entry name" value="TolA/TonB C-terminal domain"/>
    <property type="match status" value="1"/>
</dbReference>
<dbReference type="GO" id="GO:0055085">
    <property type="term" value="P:transmembrane transport"/>
    <property type="evidence" value="ECO:0007669"/>
    <property type="project" value="InterPro"/>
</dbReference>
<organism evidence="3 4">
    <name type="scientific">Vulcanimicrobium alpinum</name>
    <dbReference type="NCBI Taxonomy" id="3016050"/>
    <lineage>
        <taxon>Bacteria</taxon>
        <taxon>Bacillati</taxon>
        <taxon>Vulcanimicrobiota</taxon>
        <taxon>Vulcanimicrobiia</taxon>
        <taxon>Vulcanimicrobiales</taxon>
        <taxon>Vulcanimicrobiaceae</taxon>
        <taxon>Vulcanimicrobium</taxon>
    </lineage>
</organism>